<reference evidence="2" key="1">
    <citation type="submission" date="2016-10" db="EMBL/GenBank/DDBJ databases">
        <authorList>
            <person name="Varghese N."/>
            <person name="Submissions S."/>
        </authorList>
    </citation>
    <scope>NUCLEOTIDE SEQUENCE [LARGE SCALE GENOMIC DNA]</scope>
    <source>
        <strain evidence="2">DSM 26348</strain>
    </source>
</reference>
<dbReference type="AlphaFoldDB" id="A0A1I3CDF8"/>
<accession>A0A1I3CDF8</accession>
<dbReference type="InterPro" id="IPR010870">
    <property type="entry name" value="Porin_O/P"/>
</dbReference>
<gene>
    <name evidence="1" type="ORF">SAMN05421753_102234</name>
</gene>
<dbReference type="Proteomes" id="UP000199518">
    <property type="component" value="Unassembled WGS sequence"/>
</dbReference>
<name>A0A1I3CDF8_9PLAN</name>
<dbReference type="InterPro" id="IPR023614">
    <property type="entry name" value="Porin_dom_sf"/>
</dbReference>
<dbReference type="EMBL" id="FOQD01000002">
    <property type="protein sequence ID" value="SFH72537.1"/>
    <property type="molecule type" value="Genomic_DNA"/>
</dbReference>
<proteinExistence type="predicted"/>
<dbReference type="SUPFAM" id="SSF56935">
    <property type="entry name" value="Porins"/>
    <property type="match status" value="1"/>
</dbReference>
<evidence type="ECO:0000313" key="2">
    <source>
        <dbReference type="Proteomes" id="UP000199518"/>
    </source>
</evidence>
<protein>
    <submittedName>
        <fullName evidence="1">Phosphate-selective porin OprO and OprP</fullName>
    </submittedName>
</protein>
<dbReference type="Pfam" id="PF07396">
    <property type="entry name" value="Porin_O_P"/>
    <property type="match status" value="1"/>
</dbReference>
<organism evidence="1 2">
    <name type="scientific">Planctomicrobium piriforme</name>
    <dbReference type="NCBI Taxonomy" id="1576369"/>
    <lineage>
        <taxon>Bacteria</taxon>
        <taxon>Pseudomonadati</taxon>
        <taxon>Planctomycetota</taxon>
        <taxon>Planctomycetia</taxon>
        <taxon>Planctomycetales</taxon>
        <taxon>Planctomycetaceae</taxon>
        <taxon>Planctomicrobium</taxon>
    </lineage>
</organism>
<evidence type="ECO:0000313" key="1">
    <source>
        <dbReference type="EMBL" id="SFH72537.1"/>
    </source>
</evidence>
<dbReference type="OrthoDB" id="9807854at2"/>
<dbReference type="Gene3D" id="2.40.160.10">
    <property type="entry name" value="Porin"/>
    <property type="match status" value="1"/>
</dbReference>
<keyword evidence="2" id="KW-1185">Reference proteome</keyword>
<sequence length="565" mass="61840">MVYFAARSTGELPMSGGDFRSTLTIVAADTTATDCQIFLGWDAMPLLRQTIRCVLTLLLFGSGSFCLSQPAWAEDPDLEARVQALEQQNQRLLDLLSNSETTAAFQTVSGTGVCTVPSSPDCLPESGCDATGKSADGKGKDDPLSMSAKWKHGLEIETKDKKFRVHVGGRTQFDGVWLQNNREAFIGAGGDGPADAVDFRRARLRVDGTMYGFIDWAVEYDFVNSVNDNVGVQPATETNVINVPAPTDLWVNFKDVPWIGNLTMGNFKEPIGMEHATSSRFLDFMERSFNQDAFTGPFNNGFTPGIMAWQNFDDDRGLVQSGFFKNTTNVFGYGIGDGEYAWTSRLAYLPWRECEGAKLLHVAVAGSIRDPNNDTVQYRSRASLRNGPGAINPVMVNTGGFQASQARMLGGEAALQLNSLLVQAEYIGTWNTDAFGNGVTSPLAPLGTVFVNGWYVESLYFLTGEHREYEAKRGAFGRVIPRENFSFRKGLGAWQLGVRYSRLDLKNGLMDGGLVQDVTLGVNWFLNPNMKLQGNYVFTDREAPASAGSPGGSFNGYGMRLAYDF</sequence>
<dbReference type="STRING" id="1576369.SAMN05421753_102234"/>